<dbReference type="Pfam" id="PF04043">
    <property type="entry name" value="PMEI"/>
    <property type="match status" value="1"/>
</dbReference>
<proteinExistence type="inferred from homology"/>
<comment type="caution">
    <text evidence="6">The sequence shown here is derived from an EMBL/GenBank/DDBJ whole genome shotgun (WGS) entry which is preliminary data.</text>
</comment>
<sequence length="122" mass="14300">MAYSFGSFSMLVSLAILFIPIRVRQMLTNRALTEVAIDLASSKAKDIHKKLDSLYDKTSNSRMKDRYNSCSKNYHDAMRDLEETKRLFNDHDYKRILVQVNDVVEEVHDCKNQLDKLEKKRV</sequence>
<evidence type="ECO:0000256" key="1">
    <source>
        <dbReference type="ARBA" id="ARBA00022729"/>
    </source>
</evidence>
<keyword evidence="1" id="KW-0732">Signal</keyword>
<dbReference type="InterPro" id="IPR035513">
    <property type="entry name" value="Invertase/methylesterase_inhib"/>
</dbReference>
<evidence type="ECO:0000313" key="6">
    <source>
        <dbReference type="EMBL" id="GFZ16628.1"/>
    </source>
</evidence>
<name>A0A7J0H0V1_9ERIC</name>
<dbReference type="NCBIfam" id="TIGR01614">
    <property type="entry name" value="PME_inhib"/>
    <property type="match status" value="1"/>
</dbReference>
<evidence type="ECO:0000313" key="7">
    <source>
        <dbReference type="Proteomes" id="UP000585474"/>
    </source>
</evidence>
<comment type="similarity">
    <text evidence="3">Belongs to the PMEI family.</text>
</comment>
<evidence type="ECO:0000256" key="3">
    <source>
        <dbReference type="ARBA" id="ARBA00038471"/>
    </source>
</evidence>
<dbReference type="InterPro" id="IPR034086">
    <property type="entry name" value="PMEI_plant"/>
</dbReference>
<organism evidence="6 7">
    <name type="scientific">Actinidia rufa</name>
    <dbReference type="NCBI Taxonomy" id="165716"/>
    <lineage>
        <taxon>Eukaryota</taxon>
        <taxon>Viridiplantae</taxon>
        <taxon>Streptophyta</taxon>
        <taxon>Embryophyta</taxon>
        <taxon>Tracheophyta</taxon>
        <taxon>Spermatophyta</taxon>
        <taxon>Magnoliopsida</taxon>
        <taxon>eudicotyledons</taxon>
        <taxon>Gunneridae</taxon>
        <taxon>Pentapetalae</taxon>
        <taxon>asterids</taxon>
        <taxon>Ericales</taxon>
        <taxon>Actinidiaceae</taxon>
        <taxon>Actinidia</taxon>
    </lineage>
</organism>
<evidence type="ECO:0000256" key="4">
    <source>
        <dbReference type="SAM" id="Phobius"/>
    </source>
</evidence>
<accession>A0A7J0H0V1</accession>
<dbReference type="Gene3D" id="1.20.140.40">
    <property type="entry name" value="Invertase/pectin methylesterase inhibitor family protein"/>
    <property type="match status" value="1"/>
</dbReference>
<keyword evidence="2" id="KW-1015">Disulfide bond</keyword>
<dbReference type="InterPro" id="IPR052421">
    <property type="entry name" value="PCW_Enzyme_Inhibitor"/>
</dbReference>
<keyword evidence="4" id="KW-0472">Membrane</keyword>
<dbReference type="SUPFAM" id="SSF101148">
    <property type="entry name" value="Plant invertase/pectin methylesterase inhibitor"/>
    <property type="match status" value="1"/>
</dbReference>
<dbReference type="CDD" id="cd15797">
    <property type="entry name" value="PMEI"/>
    <property type="match status" value="1"/>
</dbReference>
<dbReference type="InterPro" id="IPR006501">
    <property type="entry name" value="Pectinesterase_inhib_dom"/>
</dbReference>
<evidence type="ECO:0000259" key="5">
    <source>
        <dbReference type="Pfam" id="PF04043"/>
    </source>
</evidence>
<keyword evidence="4" id="KW-0812">Transmembrane</keyword>
<dbReference type="GO" id="GO:0046910">
    <property type="term" value="F:pectinesterase inhibitor activity"/>
    <property type="evidence" value="ECO:0007669"/>
    <property type="project" value="InterPro"/>
</dbReference>
<feature type="transmembrane region" description="Helical" evidence="4">
    <location>
        <begin position="6"/>
        <end position="23"/>
    </location>
</feature>
<keyword evidence="7" id="KW-1185">Reference proteome</keyword>
<dbReference type="AlphaFoldDB" id="A0A7J0H0V1"/>
<keyword evidence="4" id="KW-1133">Transmembrane helix</keyword>
<dbReference type="PANTHER" id="PTHR36710">
    <property type="entry name" value="PECTINESTERASE INHIBITOR-LIKE"/>
    <property type="match status" value="1"/>
</dbReference>
<dbReference type="OrthoDB" id="764172at2759"/>
<dbReference type="Proteomes" id="UP000585474">
    <property type="component" value="Unassembled WGS sequence"/>
</dbReference>
<feature type="domain" description="Pectinesterase inhibitor" evidence="5">
    <location>
        <begin position="30"/>
        <end position="117"/>
    </location>
</feature>
<gene>
    <name evidence="6" type="ORF">Acr_25g0010370</name>
</gene>
<evidence type="ECO:0000256" key="2">
    <source>
        <dbReference type="ARBA" id="ARBA00023157"/>
    </source>
</evidence>
<protein>
    <recommendedName>
        <fullName evidence="5">Pectinesterase inhibitor domain-containing protein</fullName>
    </recommendedName>
</protein>
<dbReference type="PANTHER" id="PTHR36710:SF8">
    <property type="entry name" value="PECTINESTERASE INHIBITOR-LIKE"/>
    <property type="match status" value="1"/>
</dbReference>
<reference evidence="6 7" key="1">
    <citation type="submission" date="2019-07" db="EMBL/GenBank/DDBJ databases">
        <title>De Novo Assembly of kiwifruit Actinidia rufa.</title>
        <authorList>
            <person name="Sugita-Konishi S."/>
            <person name="Sato K."/>
            <person name="Mori E."/>
            <person name="Abe Y."/>
            <person name="Kisaki G."/>
            <person name="Hamano K."/>
            <person name="Suezawa K."/>
            <person name="Otani M."/>
            <person name="Fukuda T."/>
            <person name="Manabe T."/>
            <person name="Gomi K."/>
            <person name="Tabuchi M."/>
            <person name="Akimitsu K."/>
            <person name="Kataoka I."/>
        </authorList>
    </citation>
    <scope>NUCLEOTIDE SEQUENCE [LARGE SCALE GENOMIC DNA]</scope>
    <source>
        <strain evidence="7">cv. Fuchu</strain>
    </source>
</reference>
<dbReference type="EMBL" id="BJWL01000025">
    <property type="protein sequence ID" value="GFZ16628.1"/>
    <property type="molecule type" value="Genomic_DNA"/>
</dbReference>